<evidence type="ECO:0008006" key="5">
    <source>
        <dbReference type="Google" id="ProtNLM"/>
    </source>
</evidence>
<dbReference type="EMBL" id="OCPC01000005">
    <property type="protein sequence ID" value="SOE18289.1"/>
    <property type="molecule type" value="Genomic_DNA"/>
</dbReference>
<keyword evidence="2" id="KW-0732">Signal</keyword>
<evidence type="ECO:0000313" key="4">
    <source>
        <dbReference type="Proteomes" id="UP000219465"/>
    </source>
</evidence>
<evidence type="ECO:0000256" key="2">
    <source>
        <dbReference type="SAM" id="SignalP"/>
    </source>
</evidence>
<dbReference type="Proteomes" id="UP000219465">
    <property type="component" value="Unassembled WGS sequence"/>
</dbReference>
<feature type="region of interest" description="Disordered" evidence="1">
    <location>
        <begin position="80"/>
        <end position="107"/>
    </location>
</feature>
<feature type="chain" id="PRO_5012154221" description="HdeA/HdeB family protein" evidence="2">
    <location>
        <begin position="25"/>
        <end position="127"/>
    </location>
</feature>
<feature type="signal peptide" evidence="2">
    <location>
        <begin position="1"/>
        <end position="24"/>
    </location>
</feature>
<protein>
    <recommendedName>
        <fullName evidence="5">HdeA/HdeB family protein</fullName>
    </recommendedName>
</protein>
<name>A0A286IG22_9HYPH</name>
<evidence type="ECO:0000313" key="3">
    <source>
        <dbReference type="EMBL" id="SOE18289.1"/>
    </source>
</evidence>
<organism evidence="3 4">
    <name type="scientific">Hoeflea halophila</name>
    <dbReference type="NCBI Taxonomy" id="714899"/>
    <lineage>
        <taxon>Bacteria</taxon>
        <taxon>Pseudomonadati</taxon>
        <taxon>Pseudomonadota</taxon>
        <taxon>Alphaproteobacteria</taxon>
        <taxon>Hyphomicrobiales</taxon>
        <taxon>Rhizobiaceae</taxon>
        <taxon>Hoeflea</taxon>
    </lineage>
</organism>
<proteinExistence type="predicted"/>
<dbReference type="RefSeq" id="WP_097108783.1">
    <property type="nucleotide sequence ID" value="NZ_OCPC01000005.1"/>
</dbReference>
<sequence length="127" mass="14260">MKLTRYTIALSIMFCLAATPHSLAQTVENTPRHVANSYIAALVGEVSAKLCNRLVGGYDKDVAFFRGPAAKGRKLLLSSGMKNSQMKATHDKQRRGMTSEIKSKSHKRQVAFCNADIRKWKRKVKHR</sequence>
<evidence type="ECO:0000256" key="1">
    <source>
        <dbReference type="SAM" id="MobiDB-lite"/>
    </source>
</evidence>
<reference evidence="4" key="1">
    <citation type="submission" date="2017-08" db="EMBL/GenBank/DDBJ databases">
        <authorList>
            <person name="Varghese N."/>
            <person name="Submissions S."/>
        </authorList>
    </citation>
    <scope>NUCLEOTIDE SEQUENCE [LARGE SCALE GENOMIC DNA]</scope>
    <source>
        <strain evidence="4">KCTC 23107</strain>
    </source>
</reference>
<accession>A0A286IG22</accession>
<keyword evidence="4" id="KW-1185">Reference proteome</keyword>
<dbReference type="AlphaFoldDB" id="A0A286IG22"/>
<gene>
    <name evidence="3" type="ORF">SAMN05877838_3210</name>
</gene>